<dbReference type="EMBL" id="CP046640">
    <property type="protein sequence ID" value="QTL97492.1"/>
    <property type="molecule type" value="Genomic_DNA"/>
</dbReference>
<evidence type="ECO:0000256" key="6">
    <source>
        <dbReference type="SAM" id="Phobius"/>
    </source>
</evidence>
<dbReference type="NCBIfam" id="TIGR01881">
    <property type="entry name" value="cas_Cmr5"/>
    <property type="match status" value="1"/>
</dbReference>
<dbReference type="GO" id="GO:0005737">
    <property type="term" value="C:cytoplasm"/>
    <property type="evidence" value="ECO:0007669"/>
    <property type="project" value="UniProtKB-SubCell"/>
</dbReference>
<dbReference type="KEGG" id="ifn:GM661_05585"/>
<evidence type="ECO:0000313" key="8">
    <source>
        <dbReference type="Proteomes" id="UP000665020"/>
    </source>
</evidence>
<evidence type="ECO:0000256" key="5">
    <source>
        <dbReference type="ARBA" id="ARBA00030001"/>
    </source>
</evidence>
<feature type="transmembrane region" description="Helical" evidence="6">
    <location>
        <begin position="40"/>
        <end position="57"/>
    </location>
</feature>
<dbReference type="InterPro" id="IPR010160">
    <property type="entry name" value="CRISPR-assoc_prot_Cmr5"/>
</dbReference>
<organism evidence="7 8">
    <name type="scientific">Iocasia fonsfrigidae</name>
    <dbReference type="NCBI Taxonomy" id="2682810"/>
    <lineage>
        <taxon>Bacteria</taxon>
        <taxon>Bacillati</taxon>
        <taxon>Bacillota</taxon>
        <taxon>Clostridia</taxon>
        <taxon>Halanaerobiales</taxon>
        <taxon>Halanaerobiaceae</taxon>
        <taxon>Iocasia</taxon>
    </lineage>
</organism>
<dbReference type="SUPFAM" id="SSF158568">
    <property type="entry name" value="AF1862-like"/>
    <property type="match status" value="1"/>
</dbReference>
<evidence type="ECO:0000256" key="4">
    <source>
        <dbReference type="ARBA" id="ARBA00023118"/>
    </source>
</evidence>
<proteinExistence type="inferred from homology"/>
<dbReference type="Proteomes" id="UP000665020">
    <property type="component" value="Chromosome"/>
</dbReference>
<keyword evidence="8" id="KW-1185">Reference proteome</keyword>
<gene>
    <name evidence="7" type="primary">cmr5</name>
    <name evidence="7" type="ORF">GM661_05585</name>
</gene>
<comment type="similarity">
    <text evidence="2">Belongs to the CRISPR system Cmr5 family.</text>
</comment>
<evidence type="ECO:0000313" key="7">
    <source>
        <dbReference type="EMBL" id="QTL97492.1"/>
    </source>
</evidence>
<keyword evidence="3" id="KW-0963">Cytoplasm</keyword>
<keyword evidence="4" id="KW-0051">Antiviral defense</keyword>
<sequence length="143" mass="17088">MNKLKDMERERARLGFYIVKEIIKQDNETAKKFKTHIKNIPMYIYANGLIATLAFILKKSNQNNSNKLNLEEKSYNYISKILVDYFEQYTILKKIEVQEQKLENLIQEIINLSSEKEYRQYTLEVLFFLEWAVKFSEGMIGNE</sequence>
<protein>
    <recommendedName>
        <fullName evidence="5">CRISPR type III-B/RAMP module-associated protein Cmr5</fullName>
    </recommendedName>
</protein>
<evidence type="ECO:0000256" key="3">
    <source>
        <dbReference type="ARBA" id="ARBA00022490"/>
    </source>
</evidence>
<dbReference type="Gene3D" id="1.10.520.30">
    <property type="entry name" value="AF1862-like domain"/>
    <property type="match status" value="1"/>
</dbReference>
<dbReference type="Pfam" id="PF09701">
    <property type="entry name" value="Cas_Cmr5"/>
    <property type="match status" value="1"/>
</dbReference>
<keyword evidence="6" id="KW-0472">Membrane</keyword>
<comment type="subcellular location">
    <subcellularLocation>
        <location evidence="1">Cytoplasm</location>
    </subcellularLocation>
</comment>
<dbReference type="RefSeq" id="WP_230869121.1">
    <property type="nucleotide sequence ID" value="NZ_CP046640.1"/>
</dbReference>
<evidence type="ECO:0000256" key="1">
    <source>
        <dbReference type="ARBA" id="ARBA00004496"/>
    </source>
</evidence>
<reference evidence="7" key="1">
    <citation type="submission" date="2019-12" db="EMBL/GenBank/DDBJ databases">
        <authorList>
            <person name="zhang j."/>
            <person name="sun C.M."/>
        </authorList>
    </citation>
    <scope>NUCLEOTIDE SEQUENCE</scope>
    <source>
        <strain evidence="7">NS-1</strain>
    </source>
</reference>
<dbReference type="AlphaFoldDB" id="A0A8A7KHY7"/>
<keyword evidence="6" id="KW-1133">Transmembrane helix</keyword>
<dbReference type="InterPro" id="IPR023101">
    <property type="entry name" value="AF1862-like_dom_sf"/>
</dbReference>
<dbReference type="GO" id="GO:0051607">
    <property type="term" value="P:defense response to virus"/>
    <property type="evidence" value="ECO:0007669"/>
    <property type="project" value="UniProtKB-KW"/>
</dbReference>
<evidence type="ECO:0000256" key="2">
    <source>
        <dbReference type="ARBA" id="ARBA00006161"/>
    </source>
</evidence>
<keyword evidence="6" id="KW-0812">Transmembrane</keyword>
<name>A0A8A7KHY7_9FIRM</name>
<accession>A0A8A7KHY7</accession>